<gene>
    <name evidence="1" type="ORF">AABB29_07595</name>
</gene>
<name>A0ABZ2V7D0_9RHOB</name>
<dbReference type="InterPro" id="IPR046578">
    <property type="entry name" value="DUF6638"/>
</dbReference>
<protein>
    <submittedName>
        <fullName evidence="1">DUF6638 family protein</fullName>
    </submittedName>
</protein>
<dbReference type="Proteomes" id="UP001440612">
    <property type="component" value="Chromosome"/>
</dbReference>
<evidence type="ECO:0000313" key="1">
    <source>
        <dbReference type="EMBL" id="WZC50478.1"/>
    </source>
</evidence>
<accession>A0ABZ2V7D0</accession>
<dbReference type="RefSeq" id="WP_341368580.1">
    <property type="nucleotide sequence ID" value="NZ_CP150951.2"/>
</dbReference>
<keyword evidence="2" id="KW-1185">Reference proteome</keyword>
<organism evidence="1 2">
    <name type="scientific">Yoonia phaeophyticola</name>
    <dbReference type="NCBI Taxonomy" id="3137369"/>
    <lineage>
        <taxon>Bacteria</taxon>
        <taxon>Pseudomonadati</taxon>
        <taxon>Pseudomonadota</taxon>
        <taxon>Alphaproteobacteria</taxon>
        <taxon>Rhodobacterales</taxon>
        <taxon>Paracoccaceae</taxon>
        <taxon>Yoonia</taxon>
    </lineage>
</organism>
<sequence>MHRLIEKGLMFGNLVRVDSSVLVERYNRALTHLTGKKTGLDVFHIDISGYSPEIGDELDDPLYLNHHGVNRQFILLSTDQMHAPLLNAKFSTSRGILRQFIEENRSELFALTAFDVVAGELVNSVYLADTPARLFDIRQIKVEADTTNETIATAAKLGTLIDRFKTEPDAWHDDVLIAQMIGMAKRTGDVMRNPVNVRQMSFLQENYWTDHFGGMYIFRGVAHPAAIVARDKAEIGTLPIDHVFDFRDRTAIAKFLEMNDLVESIVDARGVDATAILQQKMDFIVMSVAATMDEDLTGARRHDLRRLGRQYAQLLPAEWQGLAELVRWAENHGPWPKITSEHPCYFYTLRAKNHADADLVNMLLAELTPLDIRQLFICHKEVFYRAYATWPDEKKTYVADFLEREYQVDKAGTRAALFGHEAGMEEMPVPRQPDLITRVGPWGAVRPRGR</sequence>
<reference evidence="2" key="1">
    <citation type="submission" date="2024-04" db="EMBL/GenBank/DDBJ databases">
        <title>Phylogenomic analyses of a clade within the roseobacter group suggest taxonomic reassignments of species of the genera Aestuariivita, Citreicella, Loktanella, Nautella, Pelagibaca, Ruegeria, Thalassobius, Thiobacimonas and Tropicibacter, and the proposal o.</title>
        <authorList>
            <person name="Jeon C.O."/>
        </authorList>
    </citation>
    <scope>NUCLEOTIDE SEQUENCE [LARGE SCALE GENOMIC DNA]</scope>
    <source>
        <strain evidence="2">BS5-3</strain>
    </source>
</reference>
<evidence type="ECO:0000313" key="2">
    <source>
        <dbReference type="Proteomes" id="UP001440612"/>
    </source>
</evidence>
<proteinExistence type="predicted"/>
<dbReference type="EMBL" id="CP150951">
    <property type="protein sequence ID" value="WZC50478.1"/>
    <property type="molecule type" value="Genomic_DNA"/>
</dbReference>
<dbReference type="Pfam" id="PF20343">
    <property type="entry name" value="DUF6638"/>
    <property type="match status" value="1"/>
</dbReference>